<dbReference type="EMBL" id="CM037161">
    <property type="protein sequence ID" value="KAH7855735.1"/>
    <property type="molecule type" value="Genomic_DNA"/>
</dbReference>
<dbReference type="Proteomes" id="UP000828048">
    <property type="component" value="Chromosome 11"/>
</dbReference>
<reference evidence="1 2" key="1">
    <citation type="journal article" date="2021" name="Hortic Res">
        <title>High-quality reference genome and annotation aids understanding of berry development for evergreen blueberry (Vaccinium darrowii).</title>
        <authorList>
            <person name="Yu J."/>
            <person name="Hulse-Kemp A.M."/>
            <person name="Babiker E."/>
            <person name="Staton M."/>
        </authorList>
    </citation>
    <scope>NUCLEOTIDE SEQUENCE [LARGE SCALE GENOMIC DNA]</scope>
    <source>
        <strain evidence="2">cv. NJ 8807/NJ 8810</strain>
        <tissue evidence="1">Young leaf</tissue>
    </source>
</reference>
<protein>
    <submittedName>
        <fullName evidence="1">Uncharacterized protein</fullName>
    </submittedName>
</protein>
<proteinExistence type="predicted"/>
<comment type="caution">
    <text evidence="1">The sequence shown here is derived from an EMBL/GenBank/DDBJ whole genome shotgun (WGS) entry which is preliminary data.</text>
</comment>
<evidence type="ECO:0000313" key="2">
    <source>
        <dbReference type="Proteomes" id="UP000828048"/>
    </source>
</evidence>
<keyword evidence="2" id="KW-1185">Reference proteome</keyword>
<sequence>MSFSSLPLLCIRVTITIAGDPILRRRRPRSAQAGGCRETSYWGSYSFHAIGWQIHHQSSIVVEDEWSRFCLLKMNHLSLLIGCAQWYLPRSLSTSSRWGWKESDFEN</sequence>
<organism evidence="1 2">
    <name type="scientific">Vaccinium darrowii</name>
    <dbReference type="NCBI Taxonomy" id="229202"/>
    <lineage>
        <taxon>Eukaryota</taxon>
        <taxon>Viridiplantae</taxon>
        <taxon>Streptophyta</taxon>
        <taxon>Embryophyta</taxon>
        <taxon>Tracheophyta</taxon>
        <taxon>Spermatophyta</taxon>
        <taxon>Magnoliopsida</taxon>
        <taxon>eudicotyledons</taxon>
        <taxon>Gunneridae</taxon>
        <taxon>Pentapetalae</taxon>
        <taxon>asterids</taxon>
        <taxon>Ericales</taxon>
        <taxon>Ericaceae</taxon>
        <taxon>Vaccinioideae</taxon>
        <taxon>Vaccinieae</taxon>
        <taxon>Vaccinium</taxon>
    </lineage>
</organism>
<gene>
    <name evidence="1" type="ORF">Vadar_028241</name>
</gene>
<accession>A0ACB7YSA5</accession>
<evidence type="ECO:0000313" key="1">
    <source>
        <dbReference type="EMBL" id="KAH7855735.1"/>
    </source>
</evidence>
<name>A0ACB7YSA5_9ERIC</name>